<evidence type="ECO:0000256" key="7">
    <source>
        <dbReference type="ARBA" id="ARBA00023004"/>
    </source>
</evidence>
<evidence type="ECO:0000256" key="10">
    <source>
        <dbReference type="SAM" id="SignalP"/>
    </source>
</evidence>
<evidence type="ECO:0000313" key="12">
    <source>
        <dbReference type="EMBL" id="MBA5761368.1"/>
    </source>
</evidence>
<dbReference type="EMBL" id="JACFYF010000001">
    <property type="protein sequence ID" value="MBA5761368.1"/>
    <property type="molecule type" value="Genomic_DNA"/>
</dbReference>
<evidence type="ECO:0000256" key="8">
    <source>
        <dbReference type="PIRSR" id="PIRSR000294-1"/>
    </source>
</evidence>
<dbReference type="InterPro" id="IPR036909">
    <property type="entry name" value="Cyt_c-like_dom_sf"/>
</dbReference>
<protein>
    <submittedName>
        <fullName evidence="12">Photosynthetic protein synthase I</fullName>
    </submittedName>
</protein>
<sequence>MKKMLILAATVGFTFSAMSQAEDATFGPLPELKVDTAKAELGKRLFFDTRLSGNTALSCASCHQPKNGFAHPDELGPAYTGSKGFRNVPTLINTVYKKVWFHDGRIGTNLNDVTRENITEDWLMNMDMRLMQERLKQDPTYVKMFKEAGYGEPSNGSVRKAIPEYLKTLTSNQTPFDKQQLSADAKQGFKLFKGKAGCASCHNGPLFSDGQPYNTGVPENLDIFLDPMRHQTFIAFNMFMGNENYMNLKRDVGAHVQTHKADGSDKGKFMTPTLRELKQTAPYMHNGMIATLEEVVAFYNLGGGEDSNKDTRLQPLNLTAKEQAQLVAFLESLSSDPLTSEKHVWLESDYNYQLIPDWRNAKN</sequence>
<dbReference type="InterPro" id="IPR004852">
    <property type="entry name" value="Di-haem_cyt_c_peroxidsae"/>
</dbReference>
<keyword evidence="7 9" id="KW-0408">Iron</keyword>
<accession>A0A7W2FNI3</accession>
<dbReference type="GO" id="GO:0046872">
    <property type="term" value="F:metal ion binding"/>
    <property type="evidence" value="ECO:0007669"/>
    <property type="project" value="UniProtKB-KW"/>
</dbReference>
<dbReference type="PIRSF" id="PIRSF000294">
    <property type="entry name" value="Cytochrome-c_peroxidase"/>
    <property type="match status" value="1"/>
</dbReference>
<dbReference type="InterPro" id="IPR009056">
    <property type="entry name" value="Cyt_c-like_dom"/>
</dbReference>
<keyword evidence="2 8" id="KW-0349">Heme</keyword>
<dbReference type="Gene3D" id="1.10.760.10">
    <property type="entry name" value="Cytochrome c-like domain"/>
    <property type="match status" value="2"/>
</dbReference>
<evidence type="ECO:0000256" key="1">
    <source>
        <dbReference type="ARBA" id="ARBA00004418"/>
    </source>
</evidence>
<keyword evidence="4 10" id="KW-0732">Signal</keyword>
<feature type="binding site" description="axial binding residue" evidence="9">
    <location>
        <position position="202"/>
    </location>
    <ligand>
        <name>heme c</name>
        <dbReference type="ChEBI" id="CHEBI:61717"/>
        <label>2</label>
    </ligand>
    <ligandPart>
        <name>Fe</name>
        <dbReference type="ChEBI" id="CHEBI:18248"/>
    </ligandPart>
</feature>
<comment type="cofactor">
    <cofactor evidence="8">
        <name>heme</name>
        <dbReference type="ChEBI" id="CHEBI:30413"/>
    </cofactor>
    <text evidence="8">Binds 2 heme groups.</text>
</comment>
<dbReference type="Pfam" id="PF03150">
    <property type="entry name" value="CCP_MauG"/>
    <property type="match status" value="1"/>
</dbReference>
<dbReference type="PANTHER" id="PTHR30600">
    <property type="entry name" value="CYTOCHROME C PEROXIDASE-RELATED"/>
    <property type="match status" value="1"/>
</dbReference>
<organism evidence="12 13">
    <name type="scientific">Vibrio marinisediminis</name>
    <dbReference type="NCBI Taxonomy" id="2758441"/>
    <lineage>
        <taxon>Bacteria</taxon>
        <taxon>Pseudomonadati</taxon>
        <taxon>Pseudomonadota</taxon>
        <taxon>Gammaproteobacteria</taxon>
        <taxon>Vibrionales</taxon>
        <taxon>Vibrionaceae</taxon>
        <taxon>Vibrio</taxon>
    </lineage>
</organism>
<evidence type="ECO:0000256" key="4">
    <source>
        <dbReference type="ARBA" id="ARBA00022729"/>
    </source>
</evidence>
<gene>
    <name evidence="12" type="ORF">H2O73_03340</name>
</gene>
<feature type="binding site" description="covalent" evidence="8">
    <location>
        <position position="201"/>
    </location>
    <ligand>
        <name>heme c</name>
        <dbReference type="ChEBI" id="CHEBI:61717"/>
        <label>2</label>
    </ligand>
</feature>
<comment type="caution">
    <text evidence="12">The sequence shown here is derived from an EMBL/GenBank/DDBJ whole genome shotgun (WGS) entry which is preliminary data.</text>
</comment>
<keyword evidence="13" id="KW-1185">Reference proteome</keyword>
<feature type="chain" id="PRO_5031477634" evidence="10">
    <location>
        <begin position="22"/>
        <end position="363"/>
    </location>
</feature>
<dbReference type="AlphaFoldDB" id="A0A7W2FNI3"/>
<evidence type="ECO:0000259" key="11">
    <source>
        <dbReference type="PROSITE" id="PS51007"/>
    </source>
</evidence>
<proteinExistence type="predicted"/>
<feature type="domain" description="Cytochrome c" evidence="11">
    <location>
        <begin position="183"/>
        <end position="334"/>
    </location>
</feature>
<evidence type="ECO:0000256" key="3">
    <source>
        <dbReference type="ARBA" id="ARBA00022723"/>
    </source>
</evidence>
<feature type="binding site" description="covalent" evidence="8">
    <location>
        <position position="62"/>
    </location>
    <ligand>
        <name>heme c</name>
        <dbReference type="ChEBI" id="CHEBI:61717"/>
        <label>1</label>
    </ligand>
</feature>
<dbReference type="GO" id="GO:0042597">
    <property type="term" value="C:periplasmic space"/>
    <property type="evidence" value="ECO:0007669"/>
    <property type="project" value="UniProtKB-SubCell"/>
</dbReference>
<dbReference type="InterPro" id="IPR026259">
    <property type="entry name" value="MauG/Cytc_peroxidase"/>
</dbReference>
<feature type="signal peptide" evidence="10">
    <location>
        <begin position="1"/>
        <end position="21"/>
    </location>
</feature>
<dbReference type="PROSITE" id="PS51007">
    <property type="entry name" value="CYTC"/>
    <property type="match status" value="2"/>
</dbReference>
<name>A0A7W2FNI3_9VIBR</name>
<evidence type="ECO:0000256" key="9">
    <source>
        <dbReference type="PIRSR" id="PIRSR000294-2"/>
    </source>
</evidence>
<dbReference type="GO" id="GO:0020037">
    <property type="term" value="F:heme binding"/>
    <property type="evidence" value="ECO:0007669"/>
    <property type="project" value="InterPro"/>
</dbReference>
<reference evidence="12 13" key="1">
    <citation type="submission" date="2020-07" db="EMBL/GenBank/DDBJ databases">
        <title>Vibrio marinisediminis sp. nov., isolated from marine sediment.</title>
        <authorList>
            <person name="Ji X."/>
        </authorList>
    </citation>
    <scope>NUCLEOTIDE SEQUENCE [LARGE SCALE GENOMIC DNA]</scope>
    <source>
        <strain evidence="12 13">404</strain>
    </source>
</reference>
<evidence type="ECO:0000256" key="6">
    <source>
        <dbReference type="ARBA" id="ARBA00023002"/>
    </source>
</evidence>
<keyword evidence="3 9" id="KW-0479">Metal-binding</keyword>
<feature type="binding site" description="covalent" evidence="8">
    <location>
        <position position="198"/>
    </location>
    <ligand>
        <name>heme c</name>
        <dbReference type="ChEBI" id="CHEBI:61717"/>
        <label>2</label>
    </ligand>
</feature>
<dbReference type="GO" id="GO:0004130">
    <property type="term" value="F:cytochrome-c peroxidase activity"/>
    <property type="evidence" value="ECO:0007669"/>
    <property type="project" value="TreeGrafter"/>
</dbReference>
<comment type="PTM">
    <text evidence="8">Binds 2 heme groups per subunit.</text>
</comment>
<feature type="binding site" description="axial binding residue" evidence="9">
    <location>
        <position position="63"/>
    </location>
    <ligand>
        <name>heme c</name>
        <dbReference type="ChEBI" id="CHEBI:61717"/>
        <label>1</label>
    </ligand>
    <ligandPart>
        <name>Fe</name>
        <dbReference type="ChEBI" id="CHEBI:18248"/>
    </ligandPart>
</feature>
<dbReference type="PANTHER" id="PTHR30600:SF10">
    <property type="entry name" value="BLL6722 PROTEIN"/>
    <property type="match status" value="1"/>
</dbReference>
<dbReference type="Proteomes" id="UP000571701">
    <property type="component" value="Unassembled WGS sequence"/>
</dbReference>
<feature type="binding site" description="covalent" evidence="8">
    <location>
        <position position="59"/>
    </location>
    <ligand>
        <name>heme c</name>
        <dbReference type="ChEBI" id="CHEBI:61717"/>
        <label>1</label>
    </ligand>
</feature>
<evidence type="ECO:0000313" key="13">
    <source>
        <dbReference type="Proteomes" id="UP000571701"/>
    </source>
</evidence>
<evidence type="ECO:0000256" key="5">
    <source>
        <dbReference type="ARBA" id="ARBA00022764"/>
    </source>
</evidence>
<dbReference type="SUPFAM" id="SSF46626">
    <property type="entry name" value="Cytochrome c"/>
    <property type="match status" value="2"/>
</dbReference>
<comment type="subcellular location">
    <subcellularLocation>
        <location evidence="1">Periplasm</location>
    </subcellularLocation>
</comment>
<evidence type="ECO:0000256" key="2">
    <source>
        <dbReference type="ARBA" id="ARBA00022617"/>
    </source>
</evidence>
<keyword evidence="5" id="KW-0574">Periplasm</keyword>
<keyword evidence="6" id="KW-0560">Oxidoreductase</keyword>
<dbReference type="GO" id="GO:0009055">
    <property type="term" value="F:electron transfer activity"/>
    <property type="evidence" value="ECO:0007669"/>
    <property type="project" value="InterPro"/>
</dbReference>
<dbReference type="InterPro" id="IPR051395">
    <property type="entry name" value="Cytochrome_c_Peroxidase/MauG"/>
</dbReference>
<feature type="domain" description="Cytochrome c" evidence="11">
    <location>
        <begin position="37"/>
        <end position="170"/>
    </location>
</feature>